<evidence type="ECO:0000256" key="5">
    <source>
        <dbReference type="SAM" id="Phobius"/>
    </source>
</evidence>
<keyword evidence="2 5" id="KW-0812">Transmembrane</keyword>
<sequence>MTIAAKLSLLLEWSGYIAGGFVANLAISALAMVLGTLVGAGLGALRTSPSLLAQQGGGFATSLVRNVPSFVLMFYLAVMLPQEASLPFLGSHVIQPWMKAGLALAIPVSGFVSDAWVGARRNGRSLFDSAARFAWIQYGMIVVMASATASVIGCDDIVARAARVAAITDVQGLLVWCYGYAAAWFLGFGLVVKLVLASVRISTPRHRRSGSDKRAGTV</sequence>
<evidence type="ECO:0000313" key="6">
    <source>
        <dbReference type="EMBL" id="SPJ26078.1"/>
    </source>
</evidence>
<proteinExistence type="predicted"/>
<protein>
    <submittedName>
        <fullName evidence="6">Uncharacterized protein</fullName>
    </submittedName>
</protein>
<feature type="transmembrane region" description="Helical" evidence="5">
    <location>
        <begin position="16"/>
        <end position="45"/>
    </location>
</feature>
<dbReference type="Proteomes" id="UP000244912">
    <property type="component" value="Unassembled WGS sequence"/>
</dbReference>
<evidence type="ECO:0000313" key="7">
    <source>
        <dbReference type="Proteomes" id="UP000244912"/>
    </source>
</evidence>
<dbReference type="RefSeq" id="WP_108895798.1">
    <property type="nucleotide sequence ID" value="NZ_ONZF01000014.1"/>
</dbReference>
<dbReference type="GO" id="GO:0016020">
    <property type="term" value="C:membrane"/>
    <property type="evidence" value="ECO:0007669"/>
    <property type="project" value="UniProtKB-SubCell"/>
</dbReference>
<feature type="transmembrane region" description="Helical" evidence="5">
    <location>
        <begin position="57"/>
        <end position="80"/>
    </location>
</feature>
<dbReference type="OrthoDB" id="9809799at2"/>
<reference evidence="6 7" key="1">
    <citation type="submission" date="2018-03" db="EMBL/GenBank/DDBJ databases">
        <authorList>
            <person name="Keele B.F."/>
        </authorList>
    </citation>
    <scope>NUCLEOTIDE SEQUENCE [LARGE SCALE GENOMIC DNA]</scope>
    <source>
        <strain evidence="6 7">CECT 8504</strain>
    </source>
</reference>
<dbReference type="EMBL" id="ONZF01000014">
    <property type="protein sequence ID" value="SPJ26078.1"/>
    <property type="molecule type" value="Genomic_DNA"/>
</dbReference>
<evidence type="ECO:0000256" key="4">
    <source>
        <dbReference type="ARBA" id="ARBA00023136"/>
    </source>
</evidence>
<keyword evidence="3 5" id="KW-1133">Transmembrane helix</keyword>
<dbReference type="Gene3D" id="1.10.3720.10">
    <property type="entry name" value="MetI-like"/>
    <property type="match status" value="1"/>
</dbReference>
<gene>
    <name evidence="6" type="ORF">PAA8504_03934</name>
</gene>
<dbReference type="AlphaFoldDB" id="A0A2R8C0Y8"/>
<dbReference type="InterPro" id="IPR035906">
    <property type="entry name" value="MetI-like_sf"/>
</dbReference>
<keyword evidence="7" id="KW-1185">Reference proteome</keyword>
<keyword evidence="4 5" id="KW-0472">Membrane</keyword>
<feature type="transmembrane region" description="Helical" evidence="5">
    <location>
        <begin position="173"/>
        <end position="199"/>
    </location>
</feature>
<feature type="transmembrane region" description="Helical" evidence="5">
    <location>
        <begin position="100"/>
        <end position="119"/>
    </location>
</feature>
<evidence type="ECO:0000256" key="3">
    <source>
        <dbReference type="ARBA" id="ARBA00022989"/>
    </source>
</evidence>
<feature type="transmembrane region" description="Helical" evidence="5">
    <location>
        <begin position="131"/>
        <end position="153"/>
    </location>
</feature>
<evidence type="ECO:0000256" key="2">
    <source>
        <dbReference type="ARBA" id="ARBA00022692"/>
    </source>
</evidence>
<organism evidence="6 7">
    <name type="scientific">Palleronia abyssalis</name>
    <dbReference type="NCBI Taxonomy" id="1501240"/>
    <lineage>
        <taxon>Bacteria</taxon>
        <taxon>Pseudomonadati</taxon>
        <taxon>Pseudomonadota</taxon>
        <taxon>Alphaproteobacteria</taxon>
        <taxon>Rhodobacterales</taxon>
        <taxon>Roseobacteraceae</taxon>
        <taxon>Palleronia</taxon>
    </lineage>
</organism>
<evidence type="ECO:0000256" key="1">
    <source>
        <dbReference type="ARBA" id="ARBA00004141"/>
    </source>
</evidence>
<name>A0A2R8C0Y8_9RHOB</name>
<accession>A0A2R8C0Y8</accession>
<comment type="subcellular location">
    <subcellularLocation>
        <location evidence="1">Membrane</location>
        <topology evidence="1">Multi-pass membrane protein</topology>
    </subcellularLocation>
</comment>